<dbReference type="HAMAP" id="MF_01007">
    <property type="entry name" value="16SrRNA_methyltr_H"/>
    <property type="match status" value="1"/>
</dbReference>
<dbReference type="NCBIfam" id="TIGR00006">
    <property type="entry name" value="16S rRNA (cytosine(1402)-N(4))-methyltransferase RsmH"/>
    <property type="match status" value="1"/>
</dbReference>
<comment type="subcellular location">
    <subcellularLocation>
        <location evidence="6">Cytoplasm</location>
    </subcellularLocation>
</comment>
<proteinExistence type="inferred from homology"/>
<evidence type="ECO:0000313" key="8">
    <source>
        <dbReference type="Proteomes" id="UP000178315"/>
    </source>
</evidence>
<dbReference type="InterPro" id="IPR002903">
    <property type="entry name" value="RsmH"/>
</dbReference>
<dbReference type="AlphaFoldDB" id="A0A1G2A8Z6"/>
<evidence type="ECO:0000256" key="3">
    <source>
        <dbReference type="ARBA" id="ARBA00022603"/>
    </source>
</evidence>
<dbReference type="EMBL" id="MHJU01000014">
    <property type="protein sequence ID" value="OGY73272.1"/>
    <property type="molecule type" value="Genomic_DNA"/>
</dbReference>
<dbReference type="Gene3D" id="3.40.50.150">
    <property type="entry name" value="Vaccinia Virus protein VP39"/>
    <property type="match status" value="1"/>
</dbReference>
<dbReference type="Proteomes" id="UP000178315">
    <property type="component" value="Unassembled WGS sequence"/>
</dbReference>
<dbReference type="Gene3D" id="1.10.150.170">
    <property type="entry name" value="Putative methyltransferase TM0872, insert domain"/>
    <property type="match status" value="1"/>
</dbReference>
<dbReference type="GO" id="GO:0070475">
    <property type="term" value="P:rRNA base methylation"/>
    <property type="evidence" value="ECO:0007669"/>
    <property type="project" value="UniProtKB-UniRule"/>
</dbReference>
<dbReference type="InterPro" id="IPR029063">
    <property type="entry name" value="SAM-dependent_MTases_sf"/>
</dbReference>
<feature type="binding site" evidence="6">
    <location>
        <position position="52"/>
    </location>
    <ligand>
        <name>S-adenosyl-L-methionine</name>
        <dbReference type="ChEBI" id="CHEBI:59789"/>
    </ligand>
</feature>
<gene>
    <name evidence="6" type="primary">rsmH</name>
    <name evidence="7" type="ORF">A3H61_00875</name>
</gene>
<evidence type="ECO:0000256" key="6">
    <source>
        <dbReference type="HAMAP-Rule" id="MF_01007"/>
    </source>
</evidence>
<comment type="function">
    <text evidence="6">Specifically methylates the N4 position of cytidine in position 1402 (C1402) of 16S rRNA.</text>
</comment>
<accession>A0A1G2A8Z6</accession>
<evidence type="ECO:0000256" key="4">
    <source>
        <dbReference type="ARBA" id="ARBA00022679"/>
    </source>
</evidence>
<dbReference type="GO" id="GO:0005737">
    <property type="term" value="C:cytoplasm"/>
    <property type="evidence" value="ECO:0007669"/>
    <property type="project" value="UniProtKB-SubCell"/>
</dbReference>
<evidence type="ECO:0000256" key="2">
    <source>
        <dbReference type="ARBA" id="ARBA00022552"/>
    </source>
</evidence>
<comment type="catalytic activity">
    <reaction evidence="6">
        <text>cytidine(1402) in 16S rRNA + S-adenosyl-L-methionine = N(4)-methylcytidine(1402) in 16S rRNA + S-adenosyl-L-homocysteine + H(+)</text>
        <dbReference type="Rhea" id="RHEA:42928"/>
        <dbReference type="Rhea" id="RHEA-COMP:10286"/>
        <dbReference type="Rhea" id="RHEA-COMP:10287"/>
        <dbReference type="ChEBI" id="CHEBI:15378"/>
        <dbReference type="ChEBI" id="CHEBI:57856"/>
        <dbReference type="ChEBI" id="CHEBI:59789"/>
        <dbReference type="ChEBI" id="CHEBI:74506"/>
        <dbReference type="ChEBI" id="CHEBI:82748"/>
        <dbReference type="EC" id="2.1.1.199"/>
    </reaction>
</comment>
<comment type="caution">
    <text evidence="7">The sequence shown here is derived from an EMBL/GenBank/DDBJ whole genome shotgun (WGS) entry which is preliminary data.</text>
</comment>
<feature type="binding site" evidence="6">
    <location>
        <position position="109"/>
    </location>
    <ligand>
        <name>S-adenosyl-L-methionine</name>
        <dbReference type="ChEBI" id="CHEBI:59789"/>
    </ligand>
</feature>
<feature type="binding site" evidence="6">
    <location>
        <position position="81"/>
    </location>
    <ligand>
        <name>S-adenosyl-L-methionine</name>
        <dbReference type="ChEBI" id="CHEBI:59789"/>
    </ligand>
</feature>
<keyword evidence="5 6" id="KW-0949">S-adenosyl-L-methionine</keyword>
<reference evidence="7 8" key="1">
    <citation type="journal article" date="2016" name="Nat. Commun.">
        <title>Thousands of microbial genomes shed light on interconnected biogeochemical processes in an aquifer system.</title>
        <authorList>
            <person name="Anantharaman K."/>
            <person name="Brown C.T."/>
            <person name="Hug L.A."/>
            <person name="Sharon I."/>
            <person name="Castelle C.J."/>
            <person name="Probst A.J."/>
            <person name="Thomas B.C."/>
            <person name="Singh A."/>
            <person name="Wilkins M.J."/>
            <person name="Karaoz U."/>
            <person name="Brodie E.L."/>
            <person name="Williams K.H."/>
            <person name="Hubbard S.S."/>
            <person name="Banfield J.F."/>
        </authorList>
    </citation>
    <scope>NUCLEOTIDE SEQUENCE [LARGE SCALE GENOMIC DNA]</scope>
</reference>
<dbReference type="CDD" id="cd02440">
    <property type="entry name" value="AdoMet_MTases"/>
    <property type="match status" value="1"/>
</dbReference>
<evidence type="ECO:0000256" key="5">
    <source>
        <dbReference type="ARBA" id="ARBA00022691"/>
    </source>
</evidence>
<evidence type="ECO:0000256" key="1">
    <source>
        <dbReference type="ARBA" id="ARBA00010396"/>
    </source>
</evidence>
<name>A0A1G2A8Z6_9BACT</name>
<keyword evidence="3 6" id="KW-0489">Methyltransferase</keyword>
<feature type="binding site" evidence="6">
    <location>
        <position position="102"/>
    </location>
    <ligand>
        <name>S-adenosyl-L-methionine</name>
        <dbReference type="ChEBI" id="CHEBI:59789"/>
    </ligand>
</feature>
<dbReference type="SUPFAM" id="SSF53335">
    <property type="entry name" value="S-adenosyl-L-methionine-dependent methyltransferases"/>
    <property type="match status" value="1"/>
</dbReference>
<dbReference type="GO" id="GO:0071424">
    <property type="term" value="F:rRNA (cytosine-N4-)-methyltransferase activity"/>
    <property type="evidence" value="ECO:0007669"/>
    <property type="project" value="UniProtKB-UniRule"/>
</dbReference>
<sequence length="324" mass="36223">MYFHLPVLANEVITLLQLQSNYNVLDCTLGDGGHAIELLKHTAPHGKVLGIDADAEAIERAASRIANYKLRDRVILVNDNFRNISEIVEKYDFLPVHGVVLDLGMSSHQLDESDRGFSFQRDSPLNMSFNKGGVPTHIGIKTAFTIVNEYSKQKLAEIFKMYGEVHSPGVIAQRIVRARNERSIKTTHELVSAIIGPATKRTRDQRGLPPKAIKLLSKVFQAIRIEVNDELSALSETLPRIARALAKGGRVAILSYHSLEDRIVKQYFKESARDCICPKGFPVCRCDHTPELAIITKRAITALEDEIARNPRARSAKLRVAERI</sequence>
<dbReference type="Pfam" id="PF01795">
    <property type="entry name" value="Methyltransf_5"/>
    <property type="match status" value="1"/>
</dbReference>
<keyword evidence="6" id="KW-0963">Cytoplasm</keyword>
<dbReference type="PIRSF" id="PIRSF004486">
    <property type="entry name" value="MraW"/>
    <property type="match status" value="1"/>
</dbReference>
<keyword evidence="4 6" id="KW-0808">Transferase</keyword>
<dbReference type="InterPro" id="IPR023397">
    <property type="entry name" value="SAM-dep_MeTrfase_MraW_recog"/>
</dbReference>
<keyword evidence="2 6" id="KW-0698">rRNA processing</keyword>
<comment type="similarity">
    <text evidence="1 6">Belongs to the methyltransferase superfamily. RsmH family.</text>
</comment>
<dbReference type="PANTHER" id="PTHR11265:SF0">
    <property type="entry name" value="12S RRNA N4-METHYLCYTIDINE METHYLTRANSFERASE"/>
    <property type="match status" value="1"/>
</dbReference>
<feature type="binding site" evidence="6">
    <location>
        <begin position="32"/>
        <end position="34"/>
    </location>
    <ligand>
        <name>S-adenosyl-L-methionine</name>
        <dbReference type="ChEBI" id="CHEBI:59789"/>
    </ligand>
</feature>
<dbReference type="PANTHER" id="PTHR11265">
    <property type="entry name" value="S-ADENOSYL-METHYLTRANSFERASE MRAW"/>
    <property type="match status" value="1"/>
</dbReference>
<dbReference type="SUPFAM" id="SSF81799">
    <property type="entry name" value="Putative methyltransferase TM0872, insert domain"/>
    <property type="match status" value="1"/>
</dbReference>
<protein>
    <recommendedName>
        <fullName evidence="6">Ribosomal RNA small subunit methyltransferase H</fullName>
        <ecNumber evidence="6">2.1.1.199</ecNumber>
    </recommendedName>
    <alternativeName>
        <fullName evidence="6">16S rRNA m(4)C1402 methyltransferase</fullName>
    </alternativeName>
    <alternativeName>
        <fullName evidence="6">rRNA (cytosine-N(4)-)-methyltransferase RsmH</fullName>
    </alternativeName>
</protein>
<dbReference type="EC" id="2.1.1.199" evidence="6"/>
<evidence type="ECO:0000313" key="7">
    <source>
        <dbReference type="EMBL" id="OGY73272.1"/>
    </source>
</evidence>
<organism evidence="7 8">
    <name type="scientific">Candidatus Jacksonbacteria bacterium RIFCSPLOWO2_02_FULL_44_20</name>
    <dbReference type="NCBI Taxonomy" id="1798460"/>
    <lineage>
        <taxon>Bacteria</taxon>
        <taxon>Candidatus Jacksoniibacteriota</taxon>
    </lineage>
</organism>